<keyword evidence="1" id="KW-1133">Transmembrane helix</keyword>
<organism evidence="2 3">
    <name type="scientific">Dictyobacter aurantiacus</name>
    <dbReference type="NCBI Taxonomy" id="1936993"/>
    <lineage>
        <taxon>Bacteria</taxon>
        <taxon>Bacillati</taxon>
        <taxon>Chloroflexota</taxon>
        <taxon>Ktedonobacteria</taxon>
        <taxon>Ktedonobacterales</taxon>
        <taxon>Dictyobacteraceae</taxon>
        <taxon>Dictyobacter</taxon>
    </lineage>
</organism>
<dbReference type="EMBL" id="BIFQ01000001">
    <property type="protein sequence ID" value="GCE05846.1"/>
    <property type="molecule type" value="Genomic_DNA"/>
</dbReference>
<keyword evidence="3" id="KW-1185">Reference proteome</keyword>
<evidence type="ECO:0000313" key="3">
    <source>
        <dbReference type="Proteomes" id="UP000287224"/>
    </source>
</evidence>
<comment type="caution">
    <text evidence="2">The sequence shown here is derived from an EMBL/GenBank/DDBJ whole genome shotgun (WGS) entry which is preliminary data.</text>
</comment>
<keyword evidence="1" id="KW-0472">Membrane</keyword>
<dbReference type="AlphaFoldDB" id="A0A401ZG77"/>
<feature type="transmembrane region" description="Helical" evidence="1">
    <location>
        <begin position="15"/>
        <end position="35"/>
    </location>
</feature>
<proteinExistence type="predicted"/>
<sequence>MRNVGDYLEENRRVYAYYPSTIWVGVLEAGIAGIVSAKKIIWVNGVEFDR</sequence>
<dbReference type="Proteomes" id="UP000287224">
    <property type="component" value="Unassembled WGS sequence"/>
</dbReference>
<evidence type="ECO:0000256" key="1">
    <source>
        <dbReference type="SAM" id="Phobius"/>
    </source>
</evidence>
<gene>
    <name evidence="2" type="ORF">KDAU_31750</name>
</gene>
<name>A0A401ZG77_9CHLR</name>
<reference evidence="3" key="1">
    <citation type="submission" date="2018-12" db="EMBL/GenBank/DDBJ databases">
        <title>Tengunoibacter tsumagoiensis gen. nov., sp. nov., Dictyobacter kobayashii sp. nov., D. alpinus sp. nov., and D. joshuensis sp. nov. and description of Dictyobacteraceae fam. nov. within the order Ktedonobacterales isolated from Tengu-no-mugimeshi.</title>
        <authorList>
            <person name="Wang C.M."/>
            <person name="Zheng Y."/>
            <person name="Sakai Y."/>
            <person name="Toyoda A."/>
            <person name="Minakuchi Y."/>
            <person name="Abe K."/>
            <person name="Yokota A."/>
            <person name="Yabe S."/>
        </authorList>
    </citation>
    <scope>NUCLEOTIDE SEQUENCE [LARGE SCALE GENOMIC DNA]</scope>
    <source>
        <strain evidence="3">S-27</strain>
    </source>
</reference>
<protein>
    <submittedName>
        <fullName evidence="2">Uncharacterized protein</fullName>
    </submittedName>
</protein>
<evidence type="ECO:0000313" key="2">
    <source>
        <dbReference type="EMBL" id="GCE05846.1"/>
    </source>
</evidence>
<keyword evidence="1" id="KW-0812">Transmembrane</keyword>
<accession>A0A401ZG77</accession>